<keyword evidence="6" id="KW-0813">Transport</keyword>
<dbReference type="Proteomes" id="UP000000305">
    <property type="component" value="Unassembled WGS sequence"/>
</dbReference>
<evidence type="ECO:0000313" key="22">
    <source>
        <dbReference type="Proteomes" id="UP000000305"/>
    </source>
</evidence>
<dbReference type="Gene3D" id="3.30.40.10">
    <property type="entry name" value="Zinc/RING finger domain, C3HC4 (zinc finger)"/>
    <property type="match status" value="1"/>
</dbReference>
<comment type="similarity">
    <text evidence="4">Belongs to the pex2/pex10/pex12 family.</text>
</comment>
<keyword evidence="16" id="KW-0472">Membrane</keyword>
<dbReference type="PhylomeDB" id="E9HLE8"/>
<dbReference type="HOGENOM" id="CLU_1284440_0_0_1"/>
<dbReference type="PANTHER" id="PTHR23350">
    <property type="entry name" value="PEROXISOME ASSEMBLY PROTEIN 10"/>
    <property type="match status" value="1"/>
</dbReference>
<dbReference type="PANTHER" id="PTHR23350:SF0">
    <property type="entry name" value="PEROXISOME BIOGENESIS FACTOR 10"/>
    <property type="match status" value="1"/>
</dbReference>
<gene>
    <name evidence="21" type="ORF">DAPPUDRAFT_261665</name>
</gene>
<evidence type="ECO:0000313" key="21">
    <source>
        <dbReference type="EMBL" id="EFX67426.1"/>
    </source>
</evidence>
<reference evidence="21 22" key="1">
    <citation type="journal article" date="2011" name="Science">
        <title>The ecoresponsive genome of Daphnia pulex.</title>
        <authorList>
            <person name="Colbourne J.K."/>
            <person name="Pfrender M.E."/>
            <person name="Gilbert D."/>
            <person name="Thomas W.K."/>
            <person name="Tucker A."/>
            <person name="Oakley T.H."/>
            <person name="Tokishita S."/>
            <person name="Aerts A."/>
            <person name="Arnold G.J."/>
            <person name="Basu M.K."/>
            <person name="Bauer D.J."/>
            <person name="Caceres C.E."/>
            <person name="Carmel L."/>
            <person name="Casola C."/>
            <person name="Choi J.H."/>
            <person name="Detter J.C."/>
            <person name="Dong Q."/>
            <person name="Dusheyko S."/>
            <person name="Eads B.D."/>
            <person name="Frohlich T."/>
            <person name="Geiler-Samerotte K.A."/>
            <person name="Gerlach D."/>
            <person name="Hatcher P."/>
            <person name="Jogdeo S."/>
            <person name="Krijgsveld J."/>
            <person name="Kriventseva E.V."/>
            <person name="Kultz D."/>
            <person name="Laforsch C."/>
            <person name="Lindquist E."/>
            <person name="Lopez J."/>
            <person name="Manak J.R."/>
            <person name="Muller J."/>
            <person name="Pangilinan J."/>
            <person name="Patwardhan R.P."/>
            <person name="Pitluck S."/>
            <person name="Pritham E.J."/>
            <person name="Rechtsteiner A."/>
            <person name="Rho M."/>
            <person name="Rogozin I.B."/>
            <person name="Sakarya O."/>
            <person name="Salamov A."/>
            <person name="Schaack S."/>
            <person name="Shapiro H."/>
            <person name="Shiga Y."/>
            <person name="Skalitzky C."/>
            <person name="Smith Z."/>
            <person name="Souvorov A."/>
            <person name="Sung W."/>
            <person name="Tang Z."/>
            <person name="Tsuchiya D."/>
            <person name="Tu H."/>
            <person name="Vos H."/>
            <person name="Wang M."/>
            <person name="Wolf Y.I."/>
            <person name="Yamagata H."/>
            <person name="Yamada T."/>
            <person name="Ye Y."/>
            <person name="Shaw J.R."/>
            <person name="Andrews J."/>
            <person name="Crease T.J."/>
            <person name="Tang H."/>
            <person name="Lucas S.M."/>
            <person name="Robertson H.M."/>
            <person name="Bork P."/>
            <person name="Koonin E.V."/>
            <person name="Zdobnov E.M."/>
            <person name="Grigoriev I.V."/>
            <person name="Lynch M."/>
            <person name="Boore J.L."/>
        </authorList>
    </citation>
    <scope>NUCLEOTIDE SEQUENCE [LARGE SCALE GENOMIC DNA]</scope>
</reference>
<dbReference type="GO" id="GO:0008270">
    <property type="term" value="F:zinc ion binding"/>
    <property type="evidence" value="ECO:0007669"/>
    <property type="project" value="UniProtKB-KW"/>
</dbReference>
<dbReference type="InterPro" id="IPR017907">
    <property type="entry name" value="Znf_RING_CS"/>
</dbReference>
<accession>E9HLE8</accession>
<feature type="compositionally biased region" description="Low complexity" evidence="19">
    <location>
        <begin position="1"/>
        <end position="16"/>
    </location>
</feature>
<feature type="compositionally biased region" description="Polar residues" evidence="19">
    <location>
        <begin position="32"/>
        <end position="42"/>
    </location>
</feature>
<keyword evidence="15" id="KW-1133">Transmembrane helix</keyword>
<sequence>MSNDQSNSNDESSNENLNPVSNMEDESAEMANPTSSLSTDHLPNNLPAVNDEPAIPPGSSGPQQPMNYDHGECAICMSPQTDKSRLDCGHVYCFACLVNWCRVKLQCPTCRRPFSQFVHNITGSCQGEVFTPYRSPAPRQERIVIRAFSLNGGNGWVTVNDGNNWRLLNDEAFRRFMVAMLYPNNQPGTDDQPMNHPSNDLD</sequence>
<name>E9HLE8_DAPPU</name>
<dbReference type="SMART" id="SM00184">
    <property type="entry name" value="RING"/>
    <property type="match status" value="1"/>
</dbReference>
<dbReference type="EC" id="2.3.2.27" evidence="5"/>
<evidence type="ECO:0000256" key="4">
    <source>
        <dbReference type="ARBA" id="ARBA00008704"/>
    </source>
</evidence>
<evidence type="ECO:0000256" key="10">
    <source>
        <dbReference type="ARBA" id="ARBA00022723"/>
    </source>
</evidence>
<dbReference type="GO" id="GO:0016558">
    <property type="term" value="P:protein import into peroxisome matrix"/>
    <property type="evidence" value="ECO:0000318"/>
    <property type="project" value="GO_Central"/>
</dbReference>
<evidence type="ECO:0000256" key="1">
    <source>
        <dbReference type="ARBA" id="ARBA00000900"/>
    </source>
</evidence>
<proteinExistence type="inferred from homology"/>
<comment type="pathway">
    <text evidence="3">Protein modification; protein ubiquitination.</text>
</comment>
<comment type="catalytic activity">
    <reaction evidence="1">
        <text>S-ubiquitinyl-[E2 ubiquitin-conjugating enzyme]-L-cysteine + [acceptor protein]-L-lysine = [E2 ubiquitin-conjugating enzyme]-L-cysteine + N(6)-ubiquitinyl-[acceptor protein]-L-lysine.</text>
        <dbReference type="EC" id="2.3.2.27"/>
    </reaction>
</comment>
<evidence type="ECO:0000256" key="3">
    <source>
        <dbReference type="ARBA" id="ARBA00004906"/>
    </source>
</evidence>
<keyword evidence="8" id="KW-0808">Transferase</keyword>
<evidence type="ECO:0000256" key="7">
    <source>
        <dbReference type="ARBA" id="ARBA00022593"/>
    </source>
</evidence>
<dbReference type="AlphaFoldDB" id="E9HLE8"/>
<evidence type="ECO:0000256" key="11">
    <source>
        <dbReference type="ARBA" id="ARBA00022771"/>
    </source>
</evidence>
<evidence type="ECO:0000256" key="18">
    <source>
        <dbReference type="PROSITE-ProRule" id="PRU00175"/>
    </source>
</evidence>
<dbReference type="PROSITE" id="PS50089">
    <property type="entry name" value="ZF_RING_2"/>
    <property type="match status" value="1"/>
</dbReference>
<dbReference type="GO" id="GO:0061630">
    <property type="term" value="F:ubiquitin protein ligase activity"/>
    <property type="evidence" value="ECO:0007669"/>
    <property type="project" value="UniProtKB-EC"/>
</dbReference>
<keyword evidence="17" id="KW-0576">Peroxisome</keyword>
<dbReference type="FunFam" id="3.30.40.10:FF:001160">
    <property type="entry name" value="Uncharacterized protein"/>
    <property type="match status" value="1"/>
</dbReference>
<evidence type="ECO:0000256" key="9">
    <source>
        <dbReference type="ARBA" id="ARBA00022692"/>
    </source>
</evidence>
<keyword evidence="14" id="KW-0653">Protein transport</keyword>
<dbReference type="EMBL" id="GL732678">
    <property type="protein sequence ID" value="EFX67426.1"/>
    <property type="molecule type" value="Genomic_DNA"/>
</dbReference>
<evidence type="ECO:0000256" key="13">
    <source>
        <dbReference type="ARBA" id="ARBA00022833"/>
    </source>
</evidence>
<keyword evidence="10" id="KW-0479">Metal-binding</keyword>
<keyword evidence="13" id="KW-0862">Zinc</keyword>
<protein>
    <recommendedName>
        <fullName evidence="5">RING-type E3 ubiquitin transferase</fullName>
        <ecNumber evidence="5">2.3.2.27</ecNumber>
    </recommendedName>
</protein>
<evidence type="ECO:0000256" key="12">
    <source>
        <dbReference type="ARBA" id="ARBA00022786"/>
    </source>
</evidence>
<dbReference type="Pfam" id="PF13639">
    <property type="entry name" value="zf-RING_2"/>
    <property type="match status" value="1"/>
</dbReference>
<comment type="subcellular location">
    <subcellularLocation>
        <location evidence="2">Peroxisome membrane</location>
        <topology evidence="2">Multi-pass membrane protein</topology>
    </subcellularLocation>
</comment>
<keyword evidence="11 18" id="KW-0863">Zinc-finger</keyword>
<dbReference type="InterPro" id="IPR001841">
    <property type="entry name" value="Znf_RING"/>
</dbReference>
<organism evidence="21 22">
    <name type="scientific">Daphnia pulex</name>
    <name type="common">Water flea</name>
    <dbReference type="NCBI Taxonomy" id="6669"/>
    <lineage>
        <taxon>Eukaryota</taxon>
        <taxon>Metazoa</taxon>
        <taxon>Ecdysozoa</taxon>
        <taxon>Arthropoda</taxon>
        <taxon>Crustacea</taxon>
        <taxon>Branchiopoda</taxon>
        <taxon>Diplostraca</taxon>
        <taxon>Cladocera</taxon>
        <taxon>Anomopoda</taxon>
        <taxon>Daphniidae</taxon>
        <taxon>Daphnia</taxon>
    </lineage>
</organism>
<evidence type="ECO:0000256" key="19">
    <source>
        <dbReference type="SAM" id="MobiDB-lite"/>
    </source>
</evidence>
<evidence type="ECO:0000256" key="6">
    <source>
        <dbReference type="ARBA" id="ARBA00022448"/>
    </source>
</evidence>
<evidence type="ECO:0000259" key="20">
    <source>
        <dbReference type="PROSITE" id="PS50089"/>
    </source>
</evidence>
<evidence type="ECO:0000256" key="2">
    <source>
        <dbReference type="ARBA" id="ARBA00004585"/>
    </source>
</evidence>
<dbReference type="OrthoDB" id="365379at2759"/>
<keyword evidence="12" id="KW-0833">Ubl conjugation pathway</keyword>
<dbReference type="InterPro" id="IPR013083">
    <property type="entry name" value="Znf_RING/FYVE/PHD"/>
</dbReference>
<evidence type="ECO:0000256" key="16">
    <source>
        <dbReference type="ARBA" id="ARBA00023136"/>
    </source>
</evidence>
<dbReference type="GO" id="GO:0005778">
    <property type="term" value="C:peroxisomal membrane"/>
    <property type="evidence" value="ECO:0000318"/>
    <property type="project" value="GO_Central"/>
</dbReference>
<evidence type="ECO:0000256" key="15">
    <source>
        <dbReference type="ARBA" id="ARBA00022989"/>
    </source>
</evidence>
<evidence type="ECO:0000256" key="14">
    <source>
        <dbReference type="ARBA" id="ARBA00022927"/>
    </source>
</evidence>
<dbReference type="PROSITE" id="PS00518">
    <property type="entry name" value="ZF_RING_1"/>
    <property type="match status" value="1"/>
</dbReference>
<dbReference type="InParanoid" id="E9HLE8"/>
<evidence type="ECO:0000256" key="5">
    <source>
        <dbReference type="ARBA" id="ARBA00012483"/>
    </source>
</evidence>
<keyword evidence="9" id="KW-0812">Transmembrane</keyword>
<feature type="domain" description="RING-type" evidence="20">
    <location>
        <begin position="73"/>
        <end position="111"/>
    </location>
</feature>
<dbReference type="SUPFAM" id="SSF57850">
    <property type="entry name" value="RING/U-box"/>
    <property type="match status" value="1"/>
</dbReference>
<feature type="region of interest" description="Disordered" evidence="19">
    <location>
        <begin position="1"/>
        <end position="64"/>
    </location>
</feature>
<keyword evidence="22" id="KW-1185">Reference proteome</keyword>
<evidence type="ECO:0000256" key="17">
    <source>
        <dbReference type="ARBA" id="ARBA00023140"/>
    </source>
</evidence>
<dbReference type="KEGG" id="dpx:DAPPUDRAFT_261665"/>
<keyword evidence="7" id="KW-0962">Peroxisome biogenesis</keyword>
<dbReference type="InterPro" id="IPR025654">
    <property type="entry name" value="PEX2/10"/>
</dbReference>
<evidence type="ECO:0000256" key="8">
    <source>
        <dbReference type="ARBA" id="ARBA00022679"/>
    </source>
</evidence>